<dbReference type="InterPro" id="IPR045507">
    <property type="entry name" value="DUF6483"/>
</dbReference>
<accession>B9XER0</accession>
<reference evidence="1 2" key="1">
    <citation type="journal article" date="2011" name="J. Bacteriol.">
        <title>Genome sequence of 'Pedosphaera parvula' Ellin514, an aerobic Verrucomicrobial isolate from pasture soil.</title>
        <authorList>
            <person name="Kant R."/>
            <person name="van Passel M.W."/>
            <person name="Sangwan P."/>
            <person name="Palva A."/>
            <person name="Lucas S."/>
            <person name="Copeland A."/>
            <person name="Lapidus A."/>
            <person name="Glavina Del Rio T."/>
            <person name="Dalin E."/>
            <person name="Tice H."/>
            <person name="Bruce D."/>
            <person name="Goodwin L."/>
            <person name="Pitluck S."/>
            <person name="Chertkov O."/>
            <person name="Larimer F.W."/>
            <person name="Land M.L."/>
            <person name="Hauser L."/>
            <person name="Brettin T.S."/>
            <person name="Detter J.C."/>
            <person name="Han S."/>
            <person name="de Vos W.M."/>
            <person name="Janssen P.H."/>
            <person name="Smidt H."/>
        </authorList>
    </citation>
    <scope>NUCLEOTIDE SEQUENCE [LARGE SCALE GENOMIC DNA]</scope>
    <source>
        <strain evidence="1 2">Ellin514</strain>
    </source>
</reference>
<dbReference type="RefSeq" id="WP_007414308.1">
    <property type="nucleotide sequence ID" value="NZ_ABOX02000008.1"/>
</dbReference>
<gene>
    <name evidence="1" type="ORF">Cflav_PD4814</name>
</gene>
<organism evidence="1 2">
    <name type="scientific">Pedosphaera parvula (strain Ellin514)</name>
    <dbReference type="NCBI Taxonomy" id="320771"/>
    <lineage>
        <taxon>Bacteria</taxon>
        <taxon>Pseudomonadati</taxon>
        <taxon>Verrucomicrobiota</taxon>
        <taxon>Pedosphaerae</taxon>
        <taxon>Pedosphaerales</taxon>
        <taxon>Pedosphaeraceae</taxon>
        <taxon>Pedosphaera</taxon>
    </lineage>
</organism>
<dbReference type="Pfam" id="PF20092">
    <property type="entry name" value="DUF6483"/>
    <property type="match status" value="1"/>
</dbReference>
<name>B9XER0_PEDPL</name>
<evidence type="ECO:0000313" key="2">
    <source>
        <dbReference type="Proteomes" id="UP000003688"/>
    </source>
</evidence>
<proteinExistence type="predicted"/>
<keyword evidence="2" id="KW-1185">Reference proteome</keyword>
<sequence>MIRQDYILRMVEELGRILRRMRNKVDSQEYDEAENDLDEAFTKLLGSGAEAVSELSEMELLERLTHDDSTLVLRQKAMLLIDVLQEASRIYSGQGREAESHESLIKALNLLLTLQLRDYDLEAPELVPKIELVREQLAGVELPLRTQAGLWRHYEHVGAYGKAENALFAILETERANPNLISEARAFYERLLRQDDQTLAAGDLPRPEVEAGLKEVRSMAVQ</sequence>
<evidence type="ECO:0000313" key="1">
    <source>
        <dbReference type="EMBL" id="EEF61774.1"/>
    </source>
</evidence>
<dbReference type="EMBL" id="ABOX02000008">
    <property type="protein sequence ID" value="EEF61774.1"/>
    <property type="molecule type" value="Genomic_DNA"/>
</dbReference>
<dbReference type="OrthoDB" id="157116at2"/>
<protein>
    <submittedName>
        <fullName evidence="1">Uncharacterized protein</fullName>
    </submittedName>
</protein>
<dbReference type="AlphaFoldDB" id="B9XER0"/>
<comment type="caution">
    <text evidence="1">The sequence shown here is derived from an EMBL/GenBank/DDBJ whole genome shotgun (WGS) entry which is preliminary data.</text>
</comment>
<dbReference type="Proteomes" id="UP000003688">
    <property type="component" value="Unassembled WGS sequence"/>
</dbReference>